<dbReference type="Gene3D" id="3.10.450.40">
    <property type="match status" value="2"/>
</dbReference>
<reference evidence="11" key="1">
    <citation type="submission" date="2022-12" db="EMBL/GenBank/DDBJ databases">
        <title>Draft genome assemblies for two species of Escallonia (Escalloniales).</title>
        <authorList>
            <person name="Chanderbali A."/>
            <person name="Dervinis C."/>
            <person name="Anghel I."/>
            <person name="Soltis D."/>
            <person name="Soltis P."/>
            <person name="Zapata F."/>
        </authorList>
    </citation>
    <scope>NUCLEOTIDE SEQUENCE</scope>
    <source>
        <strain evidence="11">UCBG64.0493</strain>
        <tissue evidence="11">Leaf</tissue>
    </source>
</reference>
<evidence type="ECO:0000256" key="8">
    <source>
        <dbReference type="SAM" id="SignalP"/>
    </source>
</evidence>
<evidence type="ECO:0000259" key="10">
    <source>
        <dbReference type="Pfam" id="PF02728"/>
    </source>
</evidence>
<evidence type="ECO:0000256" key="1">
    <source>
        <dbReference type="ARBA" id="ARBA00007983"/>
    </source>
</evidence>
<feature type="signal peptide" evidence="8">
    <location>
        <begin position="1"/>
        <end position="24"/>
    </location>
</feature>
<keyword evidence="2 7" id="KW-0479">Metal-binding</keyword>
<evidence type="ECO:0000259" key="9">
    <source>
        <dbReference type="Pfam" id="PF02727"/>
    </source>
</evidence>
<name>A0AA88XPL5_9ASTE</name>
<feature type="domain" description="Copper amine oxidase N2-terminal" evidence="9">
    <location>
        <begin position="26"/>
        <end position="105"/>
    </location>
</feature>
<proteinExistence type="inferred from homology"/>
<evidence type="ECO:0000256" key="5">
    <source>
        <dbReference type="ARBA" id="ARBA00023008"/>
    </source>
</evidence>
<evidence type="ECO:0000256" key="3">
    <source>
        <dbReference type="ARBA" id="ARBA00022772"/>
    </source>
</evidence>
<dbReference type="PANTHER" id="PTHR10638">
    <property type="entry name" value="COPPER AMINE OXIDASE"/>
    <property type="match status" value="1"/>
</dbReference>
<comment type="caution">
    <text evidence="11">The sequence shown here is derived from an EMBL/GenBank/DDBJ whole genome shotgun (WGS) entry which is preliminary data.</text>
</comment>
<dbReference type="FunFam" id="3.10.450.40:FF:000012">
    <property type="entry name" value="Amine oxidase"/>
    <property type="match status" value="1"/>
</dbReference>
<protein>
    <recommendedName>
        <fullName evidence="7">Amine oxidase</fullName>
        <ecNumber evidence="7">1.4.3.-</ecNumber>
    </recommendedName>
</protein>
<dbReference type="SUPFAM" id="SSF54416">
    <property type="entry name" value="Amine oxidase N-terminal region"/>
    <property type="match status" value="2"/>
</dbReference>
<gene>
    <name evidence="11" type="ORF">RJ639_001260</name>
</gene>
<dbReference type="AlphaFoldDB" id="A0AA88XPL5"/>
<comment type="cofactor">
    <cofactor evidence="7">
        <name>Cu cation</name>
        <dbReference type="ChEBI" id="CHEBI:23378"/>
    </cofactor>
    <text evidence="7">Contains 1 topaquinone per subunit.</text>
</comment>
<dbReference type="GO" id="GO:0009308">
    <property type="term" value="P:amine metabolic process"/>
    <property type="evidence" value="ECO:0007669"/>
    <property type="project" value="UniProtKB-UniRule"/>
</dbReference>
<dbReference type="InterPro" id="IPR016182">
    <property type="entry name" value="Cu_amine_oxidase_N-reg"/>
</dbReference>
<keyword evidence="4 7" id="KW-0560">Oxidoreductase</keyword>
<evidence type="ECO:0000256" key="2">
    <source>
        <dbReference type="ARBA" id="ARBA00022723"/>
    </source>
</evidence>
<dbReference type="InterPro" id="IPR015802">
    <property type="entry name" value="Cu_amine_oxidase_N3"/>
</dbReference>
<sequence>MASSFKALFFFSLLPSLLLVSTHRYHPLDPLTPSELSQVQTIIKGSRPNPHHNLTFQYVGLDEPDKKAIQSWLSNPLSENPPRRAFIIARINQKSHELIVDLSRNVTVSDKVYEGAGYPMLTFEEQIAADKLPFTYPPFVASISKRGLKLEEVVCGSFTVGWYGEKKMRAQRIVRVMCYYLDGTVNFNNLILAYT</sequence>
<evidence type="ECO:0000256" key="7">
    <source>
        <dbReference type="RuleBase" id="RU000672"/>
    </source>
</evidence>
<feature type="domain" description="Copper amine oxidase N3-terminal" evidence="10">
    <location>
        <begin position="119"/>
        <end position="187"/>
    </location>
</feature>
<keyword evidence="6" id="KW-1015">Disulfide bond</keyword>
<organism evidence="11 12">
    <name type="scientific">Escallonia herrerae</name>
    <dbReference type="NCBI Taxonomy" id="1293975"/>
    <lineage>
        <taxon>Eukaryota</taxon>
        <taxon>Viridiplantae</taxon>
        <taxon>Streptophyta</taxon>
        <taxon>Embryophyta</taxon>
        <taxon>Tracheophyta</taxon>
        <taxon>Spermatophyta</taxon>
        <taxon>Magnoliopsida</taxon>
        <taxon>eudicotyledons</taxon>
        <taxon>Gunneridae</taxon>
        <taxon>Pentapetalae</taxon>
        <taxon>asterids</taxon>
        <taxon>campanulids</taxon>
        <taxon>Escalloniales</taxon>
        <taxon>Escalloniaceae</taxon>
        <taxon>Escallonia</taxon>
    </lineage>
</organism>
<comment type="PTM">
    <text evidence="7">Topaquinone (TPQ) is generated by copper-dependent autoxidation of a specific tyrosyl residue.</text>
</comment>
<dbReference type="EC" id="1.4.3.-" evidence="7"/>
<evidence type="ECO:0000313" key="12">
    <source>
        <dbReference type="Proteomes" id="UP001188597"/>
    </source>
</evidence>
<evidence type="ECO:0000256" key="4">
    <source>
        <dbReference type="ARBA" id="ARBA00023002"/>
    </source>
</evidence>
<keyword evidence="12" id="KW-1185">Reference proteome</keyword>
<dbReference type="GO" id="GO:0005507">
    <property type="term" value="F:copper ion binding"/>
    <property type="evidence" value="ECO:0007669"/>
    <property type="project" value="InterPro"/>
</dbReference>
<dbReference type="Pfam" id="PF02727">
    <property type="entry name" value="Cu_amine_oxidN2"/>
    <property type="match status" value="1"/>
</dbReference>
<dbReference type="GO" id="GO:0048038">
    <property type="term" value="F:quinone binding"/>
    <property type="evidence" value="ECO:0007669"/>
    <property type="project" value="InterPro"/>
</dbReference>
<dbReference type="InterPro" id="IPR000269">
    <property type="entry name" value="Cu_amine_oxidase"/>
</dbReference>
<dbReference type="GO" id="GO:0008131">
    <property type="term" value="F:primary methylamine oxidase activity"/>
    <property type="evidence" value="ECO:0007669"/>
    <property type="project" value="InterPro"/>
</dbReference>
<keyword evidence="8" id="KW-0732">Signal</keyword>
<dbReference type="EMBL" id="JAVXUP010000023">
    <property type="protein sequence ID" value="KAK3042140.1"/>
    <property type="molecule type" value="Genomic_DNA"/>
</dbReference>
<dbReference type="Pfam" id="PF02728">
    <property type="entry name" value="Cu_amine_oxidN3"/>
    <property type="match status" value="1"/>
</dbReference>
<keyword evidence="5 7" id="KW-0186">Copper</keyword>
<dbReference type="Proteomes" id="UP001188597">
    <property type="component" value="Unassembled WGS sequence"/>
</dbReference>
<dbReference type="PANTHER" id="PTHR10638:SF71">
    <property type="entry name" value="AMINE OXIDASE"/>
    <property type="match status" value="1"/>
</dbReference>
<comment type="similarity">
    <text evidence="1 7">Belongs to the copper/topaquinone oxidase family.</text>
</comment>
<keyword evidence="3 7" id="KW-0801">TPQ</keyword>
<feature type="chain" id="PRO_5041711547" description="Amine oxidase" evidence="8">
    <location>
        <begin position="25"/>
        <end position="195"/>
    </location>
</feature>
<accession>A0AA88XPL5</accession>
<dbReference type="InterPro" id="IPR015800">
    <property type="entry name" value="Cu_amine_oxidase_N2"/>
</dbReference>
<evidence type="ECO:0000256" key="6">
    <source>
        <dbReference type="ARBA" id="ARBA00023157"/>
    </source>
</evidence>
<evidence type="ECO:0000313" key="11">
    <source>
        <dbReference type="EMBL" id="KAK3042140.1"/>
    </source>
</evidence>